<dbReference type="GeneTree" id="ENSGT00860000135895"/>
<dbReference type="AlphaFoldDB" id="A0A2I3TTV3"/>
<reference evidence="2" key="2">
    <citation type="submission" date="2025-08" db="UniProtKB">
        <authorList>
            <consortium name="Ensembl"/>
        </authorList>
    </citation>
    <scope>IDENTIFICATION</scope>
</reference>
<feature type="region of interest" description="Disordered" evidence="1">
    <location>
        <begin position="1"/>
        <end position="248"/>
    </location>
</feature>
<reference evidence="2" key="3">
    <citation type="submission" date="2025-09" db="UniProtKB">
        <authorList>
            <consortium name="Ensembl"/>
        </authorList>
    </citation>
    <scope>IDENTIFICATION</scope>
</reference>
<feature type="compositionally biased region" description="Low complexity" evidence="1">
    <location>
        <begin position="87"/>
        <end position="109"/>
    </location>
</feature>
<dbReference type="EMBL" id="AACZ04054488">
    <property type="status" value="NOT_ANNOTATED_CDS"/>
    <property type="molecule type" value="Genomic_DNA"/>
</dbReference>
<evidence type="ECO:0000256" key="1">
    <source>
        <dbReference type="SAM" id="MobiDB-lite"/>
    </source>
</evidence>
<evidence type="ECO:0000313" key="2">
    <source>
        <dbReference type="Ensembl" id="ENSPTRP00000092651.1"/>
    </source>
</evidence>
<dbReference type="Ensembl" id="ENSPTRT00000086622.1">
    <property type="protein sequence ID" value="ENSPTRP00000092651.1"/>
    <property type="gene ID" value="ENSPTRG00000047143.1"/>
</dbReference>
<feature type="compositionally biased region" description="Basic and acidic residues" evidence="1">
    <location>
        <begin position="187"/>
        <end position="205"/>
    </location>
</feature>
<dbReference type="OMA" id="ERNCHSA"/>
<sequence length="248" mass="25548">MSLPVGLGGGCSGDPRSTRRRPPERNCHSARLLFISATSSSLRSGTGRQQVGAQPGALPTPCSLSHSRLRLGLRIASPAGPQPTKRPTAPSGPSTVTSPVSPTGASSVSCAQPSSLCRCRRPAPSSTTKRPPTGSCATERSPAATSRRRSGSSPCVRRATRSSALFSCGPGGRARNQRLGLLRPRGPLREGPDPERGQEAQDRHTAPFPRLRGGWCAEAATAGGRGRAGSGFATVGCWSKRAGPATAP</sequence>
<reference evidence="2 3" key="1">
    <citation type="journal article" date="2005" name="Nature">
        <title>Initial sequence of the chimpanzee genome and comparison with the human genome.</title>
        <authorList>
            <consortium name="Chimpanzee sequencing and analysis consortium"/>
        </authorList>
    </citation>
    <scope>NUCLEOTIDE SEQUENCE [LARGE SCALE GENOMIC DNA]</scope>
</reference>
<feature type="compositionally biased region" description="Polar residues" evidence="1">
    <location>
        <begin position="124"/>
        <end position="138"/>
    </location>
</feature>
<accession>A0A2I3TTV3</accession>
<name>A0A2I3TTV3_PANTR</name>
<feature type="compositionally biased region" description="Polar residues" evidence="1">
    <location>
        <begin position="36"/>
        <end position="52"/>
    </location>
</feature>
<dbReference type="Proteomes" id="UP000002277">
    <property type="component" value="Chromosome 8"/>
</dbReference>
<feature type="compositionally biased region" description="Gly residues" evidence="1">
    <location>
        <begin position="1"/>
        <end position="12"/>
    </location>
</feature>
<keyword evidence="3" id="KW-1185">Reference proteome</keyword>
<evidence type="ECO:0000313" key="3">
    <source>
        <dbReference type="Proteomes" id="UP000002277"/>
    </source>
</evidence>
<feature type="compositionally biased region" description="Low complexity" evidence="1">
    <location>
        <begin position="63"/>
        <end position="74"/>
    </location>
</feature>
<organism evidence="2 3">
    <name type="scientific">Pan troglodytes</name>
    <name type="common">Chimpanzee</name>
    <dbReference type="NCBI Taxonomy" id="9598"/>
    <lineage>
        <taxon>Eukaryota</taxon>
        <taxon>Metazoa</taxon>
        <taxon>Chordata</taxon>
        <taxon>Craniata</taxon>
        <taxon>Vertebrata</taxon>
        <taxon>Euteleostomi</taxon>
        <taxon>Mammalia</taxon>
        <taxon>Eutheria</taxon>
        <taxon>Euarchontoglires</taxon>
        <taxon>Primates</taxon>
        <taxon>Haplorrhini</taxon>
        <taxon>Catarrhini</taxon>
        <taxon>Hominidae</taxon>
        <taxon>Pan</taxon>
    </lineage>
</organism>
<protein>
    <submittedName>
        <fullName evidence="2">Uncharacterized protein</fullName>
    </submittedName>
</protein>
<dbReference type="InParanoid" id="A0A2I3TTV3"/>
<proteinExistence type="predicted"/>